<dbReference type="AlphaFoldDB" id="A0A3M2W476"/>
<feature type="chain" id="PRO_5018003150" evidence="1">
    <location>
        <begin position="21"/>
        <end position="64"/>
    </location>
</feature>
<organism evidence="2 3">
    <name type="scientific">Pseudomonas syringae pv. ribicola</name>
    <dbReference type="NCBI Taxonomy" id="55398"/>
    <lineage>
        <taxon>Bacteria</taxon>
        <taxon>Pseudomonadati</taxon>
        <taxon>Pseudomonadota</taxon>
        <taxon>Gammaproteobacteria</taxon>
        <taxon>Pseudomonadales</taxon>
        <taxon>Pseudomonadaceae</taxon>
        <taxon>Pseudomonas</taxon>
    </lineage>
</organism>
<reference evidence="2 3" key="1">
    <citation type="submission" date="2018-08" db="EMBL/GenBank/DDBJ databases">
        <title>Recombination of ecologically and evolutionarily significant loci maintains genetic cohesion in the Pseudomonas syringae species complex.</title>
        <authorList>
            <person name="Dillon M."/>
            <person name="Thakur S."/>
            <person name="Almeida R.N.D."/>
            <person name="Weir B.S."/>
            <person name="Guttman D.S."/>
        </authorList>
    </citation>
    <scope>NUCLEOTIDE SEQUENCE [LARGE SCALE GENOMIC DNA]</scope>
    <source>
        <strain evidence="2 3">ICMP 3883</strain>
    </source>
</reference>
<evidence type="ECO:0000313" key="2">
    <source>
        <dbReference type="EMBL" id="RML46256.1"/>
    </source>
</evidence>
<keyword evidence="1" id="KW-0732">Signal</keyword>
<evidence type="ECO:0000256" key="1">
    <source>
        <dbReference type="SAM" id="SignalP"/>
    </source>
</evidence>
<evidence type="ECO:0000313" key="3">
    <source>
        <dbReference type="Proteomes" id="UP000280292"/>
    </source>
</evidence>
<name>A0A3M2W476_PSESI</name>
<protein>
    <submittedName>
        <fullName evidence="2">Uncharacterized protein</fullName>
    </submittedName>
</protein>
<accession>A0A3M2W476</accession>
<sequence length="64" mass="7279">MSSRRGRKFMILSIFGATYAALGDDAAFQHIWQRVDNLLQGSKYHRSVLQRLLGLFASMCNAFL</sequence>
<gene>
    <name evidence="2" type="ORF">ALQ95_102560</name>
</gene>
<proteinExistence type="predicted"/>
<comment type="caution">
    <text evidence="2">The sequence shown here is derived from an EMBL/GenBank/DDBJ whole genome shotgun (WGS) entry which is preliminary data.</text>
</comment>
<dbReference type="EMBL" id="RBNR01000075">
    <property type="protein sequence ID" value="RML46256.1"/>
    <property type="molecule type" value="Genomic_DNA"/>
</dbReference>
<feature type="signal peptide" evidence="1">
    <location>
        <begin position="1"/>
        <end position="20"/>
    </location>
</feature>
<dbReference type="Proteomes" id="UP000280292">
    <property type="component" value="Unassembled WGS sequence"/>
</dbReference>